<dbReference type="Proteomes" id="UP001054837">
    <property type="component" value="Unassembled WGS sequence"/>
</dbReference>
<evidence type="ECO:0000313" key="1">
    <source>
        <dbReference type="EMBL" id="GIY15312.1"/>
    </source>
</evidence>
<comment type="caution">
    <text evidence="1">The sequence shown here is derived from an EMBL/GenBank/DDBJ whole genome shotgun (WGS) entry which is preliminary data.</text>
</comment>
<protein>
    <submittedName>
        <fullName evidence="1">Uncharacterized protein</fullName>
    </submittedName>
</protein>
<proteinExistence type="predicted"/>
<keyword evidence="2" id="KW-1185">Reference proteome</keyword>
<dbReference type="AlphaFoldDB" id="A0AAV4R507"/>
<gene>
    <name evidence="1" type="ORF">CDAR_116611</name>
</gene>
<name>A0AAV4R507_9ARAC</name>
<organism evidence="1 2">
    <name type="scientific">Caerostris darwini</name>
    <dbReference type="NCBI Taxonomy" id="1538125"/>
    <lineage>
        <taxon>Eukaryota</taxon>
        <taxon>Metazoa</taxon>
        <taxon>Ecdysozoa</taxon>
        <taxon>Arthropoda</taxon>
        <taxon>Chelicerata</taxon>
        <taxon>Arachnida</taxon>
        <taxon>Araneae</taxon>
        <taxon>Araneomorphae</taxon>
        <taxon>Entelegynae</taxon>
        <taxon>Araneoidea</taxon>
        <taxon>Araneidae</taxon>
        <taxon>Caerostris</taxon>
    </lineage>
</organism>
<dbReference type="EMBL" id="BPLQ01005517">
    <property type="protein sequence ID" value="GIY15312.1"/>
    <property type="molecule type" value="Genomic_DNA"/>
</dbReference>
<reference evidence="1 2" key="1">
    <citation type="submission" date="2021-06" db="EMBL/GenBank/DDBJ databases">
        <title>Caerostris darwini draft genome.</title>
        <authorList>
            <person name="Kono N."/>
            <person name="Arakawa K."/>
        </authorList>
    </citation>
    <scope>NUCLEOTIDE SEQUENCE [LARGE SCALE GENOMIC DNA]</scope>
</reference>
<evidence type="ECO:0000313" key="2">
    <source>
        <dbReference type="Proteomes" id="UP001054837"/>
    </source>
</evidence>
<sequence>MTSIPKDSVFVDLRQLLSEKSSVQKSLMSPERVVLFPETCPATRIKLSLSRVLSSCDSEMFCHRAVISRERDVHCIENCHES</sequence>
<accession>A0AAV4R507</accession>